<dbReference type="EMBL" id="OZ021745">
    <property type="protein sequence ID" value="CAK9313816.1"/>
    <property type="molecule type" value="Genomic_DNA"/>
</dbReference>
<feature type="region of interest" description="Disordered" evidence="1">
    <location>
        <begin position="36"/>
        <end position="59"/>
    </location>
</feature>
<organism evidence="2 3">
    <name type="scientific">Citrullus colocynthis</name>
    <name type="common">colocynth</name>
    <dbReference type="NCBI Taxonomy" id="252529"/>
    <lineage>
        <taxon>Eukaryota</taxon>
        <taxon>Viridiplantae</taxon>
        <taxon>Streptophyta</taxon>
        <taxon>Embryophyta</taxon>
        <taxon>Tracheophyta</taxon>
        <taxon>Spermatophyta</taxon>
        <taxon>Magnoliopsida</taxon>
        <taxon>eudicotyledons</taxon>
        <taxon>Gunneridae</taxon>
        <taxon>Pentapetalae</taxon>
        <taxon>rosids</taxon>
        <taxon>fabids</taxon>
        <taxon>Cucurbitales</taxon>
        <taxon>Cucurbitaceae</taxon>
        <taxon>Benincaseae</taxon>
        <taxon>Citrullus</taxon>
    </lineage>
</organism>
<sequence length="59" mass="6536">DPKTYDVALRAVVRINADALEGKEYRRSWMAGISVGQKRKVDQKAPEPPRKCKALPGIG</sequence>
<reference evidence="2 3" key="1">
    <citation type="submission" date="2024-03" db="EMBL/GenBank/DDBJ databases">
        <authorList>
            <person name="Gkanogiannis A."/>
            <person name="Becerra Lopez-Lavalle L."/>
        </authorList>
    </citation>
    <scope>NUCLEOTIDE SEQUENCE [LARGE SCALE GENOMIC DNA]</scope>
</reference>
<dbReference type="Proteomes" id="UP001642487">
    <property type="component" value="Chromosome 11"/>
</dbReference>
<evidence type="ECO:0000313" key="2">
    <source>
        <dbReference type="EMBL" id="CAK9313816.1"/>
    </source>
</evidence>
<keyword evidence="3" id="KW-1185">Reference proteome</keyword>
<feature type="compositionally biased region" description="Basic and acidic residues" evidence="1">
    <location>
        <begin position="39"/>
        <end position="50"/>
    </location>
</feature>
<evidence type="ECO:0000313" key="3">
    <source>
        <dbReference type="Proteomes" id="UP001642487"/>
    </source>
</evidence>
<protein>
    <submittedName>
        <fullName evidence="2">Uncharacterized protein</fullName>
    </submittedName>
</protein>
<evidence type="ECO:0000256" key="1">
    <source>
        <dbReference type="SAM" id="MobiDB-lite"/>
    </source>
</evidence>
<name>A0ABP0Y058_9ROSI</name>
<feature type="non-terminal residue" evidence="2">
    <location>
        <position position="59"/>
    </location>
</feature>
<proteinExistence type="predicted"/>
<feature type="non-terminal residue" evidence="2">
    <location>
        <position position="1"/>
    </location>
</feature>
<accession>A0ABP0Y058</accession>
<gene>
    <name evidence="2" type="ORF">CITCOLO1_LOCUS5552</name>
</gene>